<accession>A0A7S9LP04</accession>
<proteinExistence type="predicted"/>
<dbReference type="InterPro" id="IPR027417">
    <property type="entry name" value="P-loop_NTPase"/>
</dbReference>
<organism evidence="1 2">
    <name type="scientific">Pontivivens ytuae</name>
    <dbReference type="NCBI Taxonomy" id="2789856"/>
    <lineage>
        <taxon>Bacteria</taxon>
        <taxon>Pseudomonadati</taxon>
        <taxon>Pseudomonadota</taxon>
        <taxon>Alphaproteobacteria</taxon>
        <taxon>Rhodobacterales</taxon>
        <taxon>Paracoccaceae</taxon>
        <taxon>Pontivivens</taxon>
    </lineage>
</organism>
<dbReference type="SUPFAM" id="SSF52540">
    <property type="entry name" value="P-loop containing nucleoside triphosphate hydrolases"/>
    <property type="match status" value="1"/>
</dbReference>
<name>A0A7S9LP04_9RHOB</name>
<sequence>MITVVEGISAAGKTTWCRAHAAAHLVPETFPEERRSWPETGSEVARAWTDWNAHRWTQALEMEQRTGHAVCDTDPLKLHYLWGLCRIGEMPWPQWDLQLAETRAAIAEHRLGLADLYLIKTITPEAARTQRDGDIRRTRDRFELHLRLMEPLTEWYVAMEGALAGRVRWTLPPDMPDNTAPNPARYDLAAFDGLIAALPRSR</sequence>
<dbReference type="EMBL" id="CP064942">
    <property type="protein sequence ID" value="QPH52512.1"/>
    <property type="molecule type" value="Genomic_DNA"/>
</dbReference>
<evidence type="ECO:0000313" key="1">
    <source>
        <dbReference type="EMBL" id="QPH52512.1"/>
    </source>
</evidence>
<reference evidence="1 2" key="1">
    <citation type="submission" date="2020-11" db="EMBL/GenBank/DDBJ databases">
        <title>Description of Pontivivens ytuae sp. nov. isolated from deep sea sediment of Mariana Trench.</title>
        <authorList>
            <person name="Wang Z."/>
            <person name="Sun Q.-L."/>
            <person name="Xu X.-D."/>
            <person name="Tang Y.-Z."/>
            <person name="Zhang J."/>
        </authorList>
    </citation>
    <scope>NUCLEOTIDE SEQUENCE [LARGE SCALE GENOMIC DNA]</scope>
    <source>
        <strain evidence="1 2">MT2928</strain>
    </source>
</reference>
<keyword evidence="2" id="KW-1185">Reference proteome</keyword>
<dbReference type="RefSeq" id="WP_196101723.1">
    <property type="nucleotide sequence ID" value="NZ_CP064942.1"/>
</dbReference>
<protein>
    <recommendedName>
        <fullName evidence="3">Thymidylate kinase</fullName>
    </recommendedName>
</protein>
<dbReference type="AlphaFoldDB" id="A0A7S9LP04"/>
<dbReference type="Proteomes" id="UP000594800">
    <property type="component" value="Chromosome"/>
</dbReference>
<gene>
    <name evidence="1" type="ORF">I0K15_11815</name>
</gene>
<evidence type="ECO:0000313" key="2">
    <source>
        <dbReference type="Proteomes" id="UP000594800"/>
    </source>
</evidence>
<dbReference type="KEGG" id="poz:I0K15_11815"/>
<evidence type="ECO:0008006" key="3">
    <source>
        <dbReference type="Google" id="ProtNLM"/>
    </source>
</evidence>